<evidence type="ECO:0000256" key="13">
    <source>
        <dbReference type="ARBA" id="ARBA00022801"/>
    </source>
</evidence>
<keyword evidence="9" id="KW-0819">tRNA processing</keyword>
<accession>A0A8D1UM17</accession>
<evidence type="ECO:0000256" key="16">
    <source>
        <dbReference type="ARBA" id="ARBA00023128"/>
    </source>
</evidence>
<keyword evidence="12" id="KW-0255">Endonuclease</keyword>
<dbReference type="EC" id="3.1.26.11" evidence="6"/>
<comment type="subcellular location">
    <subcellularLocation>
        <location evidence="4">Mitochondrion matrix</location>
        <location evidence="4">Mitochondrion nucleoid</location>
    </subcellularLocation>
    <subcellularLocation>
        <location evidence="3">Nucleus</location>
    </subcellularLocation>
</comment>
<dbReference type="GO" id="GO:0046872">
    <property type="term" value="F:metal ion binding"/>
    <property type="evidence" value="ECO:0007669"/>
    <property type="project" value="UniProtKB-KW"/>
</dbReference>
<keyword evidence="11" id="KW-0479">Metal-binding</keyword>
<comment type="similarity">
    <text evidence="5">Belongs to the RNase Z family.</text>
</comment>
<evidence type="ECO:0000313" key="27">
    <source>
        <dbReference type="Proteomes" id="UP000694723"/>
    </source>
</evidence>
<dbReference type="InterPro" id="IPR036866">
    <property type="entry name" value="RibonucZ/Hydroxyglut_hydro"/>
</dbReference>
<dbReference type="Proteomes" id="UP000694723">
    <property type="component" value="Unplaced"/>
</dbReference>
<evidence type="ECO:0000256" key="5">
    <source>
        <dbReference type="ARBA" id="ARBA00007823"/>
    </source>
</evidence>
<proteinExistence type="inferred from homology"/>
<comment type="catalytic activity">
    <reaction evidence="1">
        <text>Endonucleolytic cleavage of RNA, removing extra 3' nucleotides from tRNA precursor, generating 3' termini of tRNAs. A 3'-hydroxy group is left at the tRNA terminus and a 5'-phosphoryl group is left at the trailer molecule.</text>
        <dbReference type="EC" id="3.1.26.11"/>
    </reaction>
</comment>
<feature type="region of interest" description="Disordered" evidence="25">
    <location>
        <begin position="719"/>
        <end position="747"/>
    </location>
</feature>
<keyword evidence="15" id="KW-0809">Transit peptide</keyword>
<keyword evidence="8" id="KW-0597">Phosphoprotein</keyword>
<evidence type="ECO:0000256" key="22">
    <source>
        <dbReference type="ARBA" id="ARBA00032616"/>
    </source>
</evidence>
<dbReference type="GO" id="GO:0042781">
    <property type="term" value="F:3'-tRNA processing endoribonuclease activity"/>
    <property type="evidence" value="ECO:0007669"/>
    <property type="project" value="UniProtKB-EC"/>
</dbReference>
<dbReference type="AlphaFoldDB" id="A0A8D1UM17"/>
<evidence type="ECO:0000256" key="23">
    <source>
        <dbReference type="ARBA" id="ARBA00046098"/>
    </source>
</evidence>
<dbReference type="InterPro" id="IPR047151">
    <property type="entry name" value="RNZ2-like"/>
</dbReference>
<evidence type="ECO:0000256" key="8">
    <source>
        <dbReference type="ARBA" id="ARBA00022553"/>
    </source>
</evidence>
<keyword evidence="17" id="KW-0539">Nucleus</keyword>
<evidence type="ECO:0000256" key="9">
    <source>
        <dbReference type="ARBA" id="ARBA00022694"/>
    </source>
</evidence>
<evidence type="ECO:0000256" key="2">
    <source>
        <dbReference type="ARBA" id="ARBA00001947"/>
    </source>
</evidence>
<protein>
    <recommendedName>
        <fullName evidence="7">Zinc phosphodiesterase ELAC protein 2</fullName>
        <ecNumber evidence="6">3.1.26.11</ecNumber>
    </recommendedName>
    <alternativeName>
        <fullName evidence="22">ElaC homolog protein 2</fullName>
    </alternativeName>
    <alternativeName>
        <fullName evidence="20">Ribonuclease Z 2</fullName>
    </alternativeName>
    <alternativeName>
        <fullName evidence="21">tRNA 3 endonuclease 2</fullName>
    </alternativeName>
    <alternativeName>
        <fullName evidence="19">tRNase Z 2</fullName>
    </alternativeName>
</protein>
<evidence type="ECO:0000256" key="17">
    <source>
        <dbReference type="ARBA" id="ARBA00023242"/>
    </source>
</evidence>
<evidence type="ECO:0000256" key="15">
    <source>
        <dbReference type="ARBA" id="ARBA00022946"/>
    </source>
</evidence>
<dbReference type="CDD" id="cd07718">
    <property type="entry name" value="RNaseZ_ELAC1_ELAC2-C-term-like_MBL-fold"/>
    <property type="match status" value="1"/>
</dbReference>
<comment type="cofactor">
    <cofactor evidence="2">
        <name>Zn(2+)</name>
        <dbReference type="ChEBI" id="CHEBI:29105"/>
    </cofactor>
</comment>
<dbReference type="PANTHER" id="PTHR12553:SF49">
    <property type="entry name" value="ZINC PHOSPHODIESTERASE ELAC PROTEIN 2"/>
    <property type="match status" value="1"/>
</dbReference>
<feature type="compositionally biased region" description="Basic and acidic residues" evidence="25">
    <location>
        <begin position="726"/>
        <end position="735"/>
    </location>
</feature>
<evidence type="ECO:0000256" key="4">
    <source>
        <dbReference type="ARBA" id="ARBA00004436"/>
    </source>
</evidence>
<dbReference type="Gene3D" id="3.60.15.10">
    <property type="entry name" value="Ribonuclease Z/Hydroxyacylglutathione hydrolase-like"/>
    <property type="match status" value="2"/>
</dbReference>
<keyword evidence="18" id="KW-1135">Mitochondrion nucleoid</keyword>
<keyword evidence="14" id="KW-0862">Zinc</keyword>
<evidence type="ECO:0000256" key="3">
    <source>
        <dbReference type="ARBA" id="ARBA00004123"/>
    </source>
</evidence>
<evidence type="ECO:0000256" key="18">
    <source>
        <dbReference type="ARBA" id="ARBA00023271"/>
    </source>
</evidence>
<evidence type="ECO:0000256" key="25">
    <source>
        <dbReference type="SAM" id="MobiDB-lite"/>
    </source>
</evidence>
<evidence type="ECO:0000256" key="10">
    <source>
        <dbReference type="ARBA" id="ARBA00022722"/>
    </source>
</evidence>
<feature type="region of interest" description="Disordered" evidence="25">
    <location>
        <begin position="116"/>
        <end position="157"/>
    </location>
</feature>
<evidence type="ECO:0000256" key="20">
    <source>
        <dbReference type="ARBA" id="ARBA00030729"/>
    </source>
</evidence>
<evidence type="ECO:0000256" key="7">
    <source>
        <dbReference type="ARBA" id="ARBA00013357"/>
    </source>
</evidence>
<evidence type="ECO:0000256" key="6">
    <source>
        <dbReference type="ARBA" id="ARBA00012477"/>
    </source>
</evidence>
<sequence length="747" mass="82453">MCRWWRRAAAMRAPRSTSSPNTTGQLKVSRLDNIFLTRMHWANVGGLCGMILTLKETGLPKCVLSGPPQLEKYLDAIKTFSGPLKGIDLAVRPHSAPEYKDETMTVSQVPICREGEQAAGTPQPASSPERPRAQPAADPGSAEGEQRPAKGVGQNTHGRDPSLVVAFICKLHLKKGNFLVLKAKELGLPVGTAAIAPIIAAVKDGKSVTYEGREILPEEICTPPDPGVAFVVVECPDEGFIQPVCENATFRSYQGNAEAPVALVVHMAPESVLLDSRYQQWMERFGPDTQHLVLNEHCKSVHNLRSHKIQTQLNLIHSGIFPPLASLRPQEGGATFQVPTVRGQCLLKYQLRPRREWQRDAVVTCNPEEFIAEAMELPGFRERLQEYRATAQDDPPAEERGRYPEVVFLGTGSAIPMKIRNVSSTLVNVSSDTTLLLDCGEGTFGQLCRHYGDDVDRVLGALAAVFVSHLHADHHTGLLNILLQRERALASLGRPLRPLLVVAPTQLRTWLQQYHNHCQQVLQHVSVIPAKCLQQGAEVSNPDIERLISLLLETCGLKEFQTCLVRHCKHAFGCALVHPSGWKLVYSGDTMPCEALVQMGKDATLLIHEATLEDGLEEEAVEKTHSTTSQAIGVGMRMHAEFILLNHFSQRYAKIPLFSPDFTEKVGIAFDHMKVSLGDLPTVPKLMAPLKALFAGDLEEMEERREKRELRQVRAALLAEVGDGEPPQKRAHAERPPSPQSKKVRAQ</sequence>
<evidence type="ECO:0000313" key="26">
    <source>
        <dbReference type="Ensembl" id="ENSSSCP00060011390.1"/>
    </source>
</evidence>
<evidence type="ECO:0000256" key="19">
    <source>
        <dbReference type="ARBA" id="ARBA00030689"/>
    </source>
</evidence>
<name>A0A8D1UM17_PIG</name>
<evidence type="ECO:0000256" key="21">
    <source>
        <dbReference type="ARBA" id="ARBA00032104"/>
    </source>
</evidence>
<evidence type="ECO:0000256" key="11">
    <source>
        <dbReference type="ARBA" id="ARBA00022723"/>
    </source>
</evidence>
<evidence type="ECO:0000256" key="1">
    <source>
        <dbReference type="ARBA" id="ARBA00000402"/>
    </source>
</evidence>
<organism evidence="26 27">
    <name type="scientific">Sus scrofa</name>
    <name type="common">Pig</name>
    <dbReference type="NCBI Taxonomy" id="9823"/>
    <lineage>
        <taxon>Eukaryota</taxon>
        <taxon>Metazoa</taxon>
        <taxon>Chordata</taxon>
        <taxon>Craniata</taxon>
        <taxon>Vertebrata</taxon>
        <taxon>Euteleostomi</taxon>
        <taxon>Mammalia</taxon>
        <taxon>Eutheria</taxon>
        <taxon>Laurasiatheria</taxon>
        <taxon>Artiodactyla</taxon>
        <taxon>Suina</taxon>
        <taxon>Suidae</taxon>
        <taxon>Sus</taxon>
    </lineage>
</organism>
<evidence type="ECO:0000256" key="12">
    <source>
        <dbReference type="ARBA" id="ARBA00022759"/>
    </source>
</evidence>
<dbReference type="SUPFAM" id="SSF56281">
    <property type="entry name" value="Metallo-hydrolase/oxidoreductase"/>
    <property type="match status" value="2"/>
</dbReference>
<dbReference type="Ensembl" id="ENSSSCT00060026747.1">
    <property type="protein sequence ID" value="ENSSSCP00060011390.1"/>
    <property type="gene ID" value="ENSSSCG00060019783.1"/>
</dbReference>
<dbReference type="Pfam" id="PF23023">
    <property type="entry name" value="Anti-Pycsar_Apyc1"/>
    <property type="match status" value="1"/>
</dbReference>
<dbReference type="GO" id="GO:0042645">
    <property type="term" value="C:mitochondrial nucleoid"/>
    <property type="evidence" value="ECO:0007669"/>
    <property type="project" value="UniProtKB-SubCell"/>
</dbReference>
<dbReference type="GO" id="GO:0005634">
    <property type="term" value="C:nucleus"/>
    <property type="evidence" value="ECO:0007669"/>
    <property type="project" value="UniProtKB-SubCell"/>
</dbReference>
<dbReference type="FunFam" id="3.60.15.10:FF:000014">
    <property type="entry name" value="Zinc phosphodiesterase ELAC protein 2"/>
    <property type="match status" value="1"/>
</dbReference>
<keyword evidence="16" id="KW-0496">Mitochondrion</keyword>
<reference evidence="26" key="1">
    <citation type="submission" date="2025-08" db="UniProtKB">
        <authorList>
            <consortium name="Ensembl"/>
        </authorList>
    </citation>
    <scope>IDENTIFICATION</scope>
</reference>
<comment type="function">
    <text evidence="23">Zinc phosphodiesterase, which displays mitochondrial tRNA 3'-processing endonuclease activity. Involved in tRNA maturation, by removing a 3'-trailer from precursor tRNA. Associates with mitochondrial DNA complexes at the nucleoids to initiate RNA processing and ribosome assembly.</text>
</comment>
<comment type="subunit">
    <text evidence="24">Homodimer. Interacts with PTCD1.</text>
</comment>
<evidence type="ECO:0000256" key="14">
    <source>
        <dbReference type="ARBA" id="ARBA00022833"/>
    </source>
</evidence>
<keyword evidence="13" id="KW-0378">Hydrolase</keyword>
<keyword evidence="10" id="KW-0540">Nuclease</keyword>
<evidence type="ECO:0000256" key="24">
    <source>
        <dbReference type="ARBA" id="ARBA00047136"/>
    </source>
</evidence>
<dbReference type="PANTHER" id="PTHR12553">
    <property type="entry name" value="ZINC PHOSPHODIESTERASE ELAC PROTEIN 2"/>
    <property type="match status" value="1"/>
</dbReference>